<sequence length="238" mass="26770">MQVSVEAIATISTPYDEKFAVPRQPGLVREAKGVIEFHPPYNDINGLRGIEQFSHLWLIFQFHHTAENGWQPLVRPPRLGGNHKLGVWATRSTFRPNAIGMSVVKFEDVIQRKGKVNLIVSGMDLVSGTPILDIKPYVPYSDSVHEASGGFASTAPTSALSTEFDPAVEHQIADIERHHPEFRSVVIGVLNQDPRPAYHKRQSKTEGDIREYGVKLFNHNVRWRVLESKNMVFAIEKA</sequence>
<dbReference type="Gene3D" id="3.30.2310.10">
    <property type="entry name" value="YaeB-like"/>
    <property type="match status" value="1"/>
</dbReference>
<evidence type="ECO:0000313" key="4">
    <source>
        <dbReference type="EMBL" id="MCV2885024.1"/>
    </source>
</evidence>
<dbReference type="Proteomes" id="UP001652504">
    <property type="component" value="Unassembled WGS sequence"/>
</dbReference>
<dbReference type="EMBL" id="JAOWKX010000004">
    <property type="protein sequence ID" value="MCV2885024.1"/>
    <property type="molecule type" value="Genomic_DNA"/>
</dbReference>
<dbReference type="InterPro" id="IPR023370">
    <property type="entry name" value="TrmO-like_N"/>
</dbReference>
<dbReference type="Pfam" id="PF01980">
    <property type="entry name" value="TrmO_N"/>
    <property type="match status" value="1"/>
</dbReference>
<dbReference type="NCBIfam" id="TIGR00104">
    <property type="entry name" value="tRNA_TsaA"/>
    <property type="match status" value="1"/>
</dbReference>
<dbReference type="InterPro" id="IPR040372">
    <property type="entry name" value="YaeB-like"/>
</dbReference>
<dbReference type="InterPro" id="IPR036414">
    <property type="entry name" value="YaeB_N_sf"/>
</dbReference>
<reference evidence="4 5" key="1">
    <citation type="submission" date="2022-10" db="EMBL/GenBank/DDBJ databases">
        <title>Aestuariibacter sp. AA17 isolated from Montipora capitata coral fragment.</title>
        <authorList>
            <person name="Emsley S.A."/>
            <person name="Pfannmuller K.M."/>
            <person name="Loughran R.M."/>
            <person name="Shlafstein M."/>
            <person name="Papke E."/>
            <person name="Saw J.H."/>
            <person name="Ushijima B."/>
            <person name="Videau P."/>
        </authorList>
    </citation>
    <scope>NUCLEOTIDE SEQUENCE [LARGE SCALE GENOMIC DNA]</scope>
    <source>
        <strain evidence="4 5">AA17</strain>
    </source>
</reference>
<dbReference type="SUPFAM" id="SSF118196">
    <property type="entry name" value="YaeB-like"/>
    <property type="match status" value="1"/>
</dbReference>
<comment type="similarity">
    <text evidence="2">Belongs to the tRNA methyltransferase O family.</text>
</comment>
<dbReference type="CDD" id="cd09281">
    <property type="entry name" value="UPF0066"/>
    <property type="match status" value="1"/>
</dbReference>
<evidence type="ECO:0000256" key="2">
    <source>
        <dbReference type="ARBA" id="ARBA00033753"/>
    </source>
</evidence>
<dbReference type="Gene3D" id="2.40.30.70">
    <property type="entry name" value="YaeB-like"/>
    <property type="match status" value="1"/>
</dbReference>
<dbReference type="RefSeq" id="WP_263712310.1">
    <property type="nucleotide sequence ID" value="NZ_JAOWKX010000004.1"/>
</dbReference>
<evidence type="ECO:0000313" key="5">
    <source>
        <dbReference type="Proteomes" id="UP001652504"/>
    </source>
</evidence>
<comment type="caution">
    <text evidence="4">The sequence shown here is derived from an EMBL/GenBank/DDBJ whole genome shotgun (WGS) entry which is preliminary data.</text>
</comment>
<organism evidence="4 5">
    <name type="scientific">Fluctibacter corallii</name>
    <dbReference type="NCBI Taxonomy" id="2984329"/>
    <lineage>
        <taxon>Bacteria</taxon>
        <taxon>Pseudomonadati</taxon>
        <taxon>Pseudomonadota</taxon>
        <taxon>Gammaproteobacteria</taxon>
        <taxon>Alteromonadales</taxon>
        <taxon>Alteromonadaceae</taxon>
        <taxon>Fluctibacter</taxon>
    </lineage>
</organism>
<keyword evidence="1" id="KW-0949">S-adenosyl-L-methionine</keyword>
<keyword evidence="5" id="KW-1185">Reference proteome</keyword>
<gene>
    <name evidence="4" type="primary">tsaA</name>
    <name evidence="4" type="ORF">OE749_09975</name>
</gene>
<dbReference type="InterPro" id="IPR041369">
    <property type="entry name" value="TrmO_C"/>
</dbReference>
<dbReference type="PANTHER" id="PTHR12818:SF0">
    <property type="entry name" value="TRNA (ADENINE(37)-N6)-METHYLTRANSFERASE"/>
    <property type="match status" value="1"/>
</dbReference>
<dbReference type="PROSITE" id="PS51668">
    <property type="entry name" value="TSAA_2"/>
    <property type="match status" value="1"/>
</dbReference>
<dbReference type="InterPro" id="IPR036413">
    <property type="entry name" value="YaeB-like_sf"/>
</dbReference>
<evidence type="ECO:0000256" key="1">
    <source>
        <dbReference type="ARBA" id="ARBA00022691"/>
    </source>
</evidence>
<dbReference type="PANTHER" id="PTHR12818">
    <property type="entry name" value="TRNA (ADENINE(37)-N6)-METHYLTRANSFERASE"/>
    <property type="match status" value="1"/>
</dbReference>
<name>A0ABT3A8V7_9ALTE</name>
<evidence type="ECO:0000259" key="3">
    <source>
        <dbReference type="PROSITE" id="PS51668"/>
    </source>
</evidence>
<dbReference type="Pfam" id="PF18389">
    <property type="entry name" value="TrmO_C"/>
    <property type="match status" value="1"/>
</dbReference>
<protein>
    <submittedName>
        <fullName evidence="4">tRNA (N6-threonylcarbamoyladenosine(37)-N6)-methyltransferase TrmO</fullName>
    </submittedName>
</protein>
<feature type="domain" description="TsaA-like" evidence="3">
    <location>
        <begin position="5"/>
        <end position="146"/>
    </location>
</feature>
<proteinExistence type="inferred from homology"/>
<accession>A0ABT3A8V7</accession>